<dbReference type="InterPro" id="IPR050904">
    <property type="entry name" value="Adhesion/Biosynth-related"/>
</dbReference>
<comment type="caution">
    <text evidence="4">The sequence shown here is derived from an EMBL/GenBank/DDBJ whole genome shotgun (WGS) entry which is preliminary data.</text>
</comment>
<reference evidence="4 5" key="1">
    <citation type="submission" date="2023-04" db="EMBL/GenBank/DDBJ databases">
        <title>Genome of Basidiobolus ranarum AG-B5.</title>
        <authorList>
            <person name="Stajich J.E."/>
            <person name="Carter-House D."/>
            <person name="Gryganskyi A."/>
        </authorList>
    </citation>
    <scope>NUCLEOTIDE SEQUENCE [LARGE SCALE GENOMIC DNA]</scope>
    <source>
        <strain evidence="4 5">AG-B5</strain>
    </source>
</reference>
<dbReference type="InterPro" id="IPR000782">
    <property type="entry name" value="FAS1_domain"/>
</dbReference>
<dbReference type="Proteomes" id="UP001479436">
    <property type="component" value="Unassembled WGS sequence"/>
</dbReference>
<feature type="signal peptide" evidence="2">
    <location>
        <begin position="1"/>
        <end position="19"/>
    </location>
</feature>
<dbReference type="Gene3D" id="2.30.180.10">
    <property type="entry name" value="FAS1 domain"/>
    <property type="match status" value="2"/>
</dbReference>
<dbReference type="SUPFAM" id="SSF82153">
    <property type="entry name" value="FAS1 domain"/>
    <property type="match status" value="2"/>
</dbReference>
<gene>
    <name evidence="4" type="ORF">K7432_011993</name>
</gene>
<evidence type="ECO:0000313" key="5">
    <source>
        <dbReference type="Proteomes" id="UP001479436"/>
    </source>
</evidence>
<evidence type="ECO:0000256" key="2">
    <source>
        <dbReference type="SAM" id="SignalP"/>
    </source>
</evidence>
<organism evidence="4 5">
    <name type="scientific">Basidiobolus ranarum</name>
    <dbReference type="NCBI Taxonomy" id="34480"/>
    <lineage>
        <taxon>Eukaryota</taxon>
        <taxon>Fungi</taxon>
        <taxon>Fungi incertae sedis</taxon>
        <taxon>Zoopagomycota</taxon>
        <taxon>Entomophthoromycotina</taxon>
        <taxon>Basidiobolomycetes</taxon>
        <taxon>Basidiobolales</taxon>
        <taxon>Basidiobolaceae</taxon>
        <taxon>Basidiobolus</taxon>
    </lineage>
</organism>
<keyword evidence="2" id="KW-0732">Signal</keyword>
<dbReference type="PANTHER" id="PTHR10900">
    <property type="entry name" value="PERIOSTIN-RELATED"/>
    <property type="match status" value="1"/>
</dbReference>
<feature type="chain" id="PRO_5045283165" description="FAS1 domain-containing protein" evidence="2">
    <location>
        <begin position="20"/>
        <end position="357"/>
    </location>
</feature>
<dbReference type="InterPro" id="IPR036378">
    <property type="entry name" value="FAS1_dom_sf"/>
</dbReference>
<dbReference type="SMART" id="SM00554">
    <property type="entry name" value="FAS1"/>
    <property type="match status" value="2"/>
</dbReference>
<dbReference type="Pfam" id="PF02469">
    <property type="entry name" value="Fasciclin"/>
    <property type="match status" value="2"/>
</dbReference>
<evidence type="ECO:0000259" key="3">
    <source>
        <dbReference type="PROSITE" id="PS50213"/>
    </source>
</evidence>
<keyword evidence="5" id="KW-1185">Reference proteome</keyword>
<accession>A0ABR2VSZ0</accession>
<dbReference type="PROSITE" id="PS50213">
    <property type="entry name" value="FAS1"/>
    <property type="match status" value="2"/>
</dbReference>
<evidence type="ECO:0000256" key="1">
    <source>
        <dbReference type="SAM" id="MobiDB-lite"/>
    </source>
</evidence>
<protein>
    <recommendedName>
        <fullName evidence="3">FAS1 domain-containing protein</fullName>
    </recommendedName>
</protein>
<dbReference type="EMBL" id="JASJQH010007866">
    <property type="protein sequence ID" value="KAK9700867.1"/>
    <property type="molecule type" value="Genomic_DNA"/>
</dbReference>
<sequence length="357" mass="38929">MKCCYFLYSTLFILRYSQAQSIQRNIVETVSTYENLKTLSSLLANSTSEEIKNILIGKEQYTLFAPEDLAFSSVNLGSLDPTSLGNILKYHIVPGIVKTADLKNTQLLPTLLNDLTLVNLPNGKSQVLPVHQAMEKMKIGNASIVTTGVEASNGIVHIIDTVLPVPDKPSQLISTSSTRTFSDLLIKTNLAGVIDSLKGVTIFVPVEEAFNSFNPNNLNETALSDTLKFHIVSPAVVYSTEFNKTQRLVTLQSKQLNFKTENGTSFVNGVKIITSDVVASNGVFHLIAEVLSPILDYNSTVPLNSPQNSAKPNDPSATTTGSPNRPTLELQNVATTLVSFPCNSLMLVVFFVYSTFF</sequence>
<feature type="region of interest" description="Disordered" evidence="1">
    <location>
        <begin position="305"/>
        <end position="326"/>
    </location>
</feature>
<evidence type="ECO:0000313" key="4">
    <source>
        <dbReference type="EMBL" id="KAK9700867.1"/>
    </source>
</evidence>
<name>A0ABR2VSZ0_9FUNG</name>
<dbReference type="PANTHER" id="PTHR10900:SF77">
    <property type="entry name" value="FI19380P1"/>
    <property type="match status" value="1"/>
</dbReference>
<proteinExistence type="predicted"/>
<feature type="domain" description="FAS1" evidence="3">
    <location>
        <begin position="23"/>
        <end position="163"/>
    </location>
</feature>
<feature type="domain" description="FAS1" evidence="3">
    <location>
        <begin position="165"/>
        <end position="291"/>
    </location>
</feature>